<keyword evidence="17" id="KW-0378">Hydrolase</keyword>
<dbReference type="InterPro" id="IPR036412">
    <property type="entry name" value="HAD-like_sf"/>
</dbReference>
<evidence type="ECO:0000313" key="17">
    <source>
        <dbReference type="EMBL" id="TGJ76986.1"/>
    </source>
</evidence>
<evidence type="ECO:0000256" key="14">
    <source>
        <dbReference type="ARBA" id="ARBA00049338"/>
    </source>
</evidence>
<dbReference type="InterPro" id="IPR036163">
    <property type="entry name" value="HMA_dom_sf"/>
</dbReference>
<comment type="similarity">
    <text evidence="2 15">Belongs to the cation transport ATPase (P-type) (TC 3.A.3) family. Type IB subfamily.</text>
</comment>
<dbReference type="Proteomes" id="UP000297714">
    <property type="component" value="Unassembled WGS sequence"/>
</dbReference>
<dbReference type="GO" id="GO:0016887">
    <property type="term" value="F:ATP hydrolysis activity"/>
    <property type="evidence" value="ECO:0007669"/>
    <property type="project" value="InterPro"/>
</dbReference>
<dbReference type="InterPro" id="IPR006121">
    <property type="entry name" value="HMA_dom"/>
</dbReference>
<evidence type="ECO:0000256" key="1">
    <source>
        <dbReference type="ARBA" id="ARBA00004651"/>
    </source>
</evidence>
<keyword evidence="18" id="KW-1185">Reference proteome</keyword>
<dbReference type="InterPro" id="IPR051014">
    <property type="entry name" value="Cation_Transport_ATPase_IB"/>
</dbReference>
<dbReference type="InterPro" id="IPR001757">
    <property type="entry name" value="P_typ_ATPase"/>
</dbReference>
<dbReference type="InterPro" id="IPR018303">
    <property type="entry name" value="ATPase_P-typ_P_site"/>
</dbReference>
<dbReference type="Pfam" id="PF00122">
    <property type="entry name" value="E1-E2_ATPase"/>
    <property type="match status" value="1"/>
</dbReference>
<dbReference type="AlphaFoldDB" id="A0A4Z0YH58"/>
<keyword evidence="12 15" id="KW-0472">Membrane</keyword>
<dbReference type="InterPro" id="IPR059000">
    <property type="entry name" value="ATPase_P-type_domA"/>
</dbReference>
<dbReference type="SUPFAM" id="SSF55008">
    <property type="entry name" value="HMA, heavy metal-associated domain"/>
    <property type="match status" value="2"/>
</dbReference>
<gene>
    <name evidence="17" type="primary">cadA_1</name>
    <name evidence="17" type="ORF">CAGA_10590</name>
</gene>
<evidence type="ECO:0000256" key="12">
    <source>
        <dbReference type="ARBA" id="ARBA00023136"/>
    </source>
</evidence>
<dbReference type="PANTHER" id="PTHR48085">
    <property type="entry name" value="CADMIUM/ZINC-TRANSPORTING ATPASE HMA2-RELATED"/>
    <property type="match status" value="1"/>
</dbReference>
<dbReference type="NCBIfam" id="TIGR01525">
    <property type="entry name" value="ATPase-IB_hvy"/>
    <property type="match status" value="1"/>
</dbReference>
<dbReference type="GO" id="GO:0005886">
    <property type="term" value="C:plasma membrane"/>
    <property type="evidence" value="ECO:0007669"/>
    <property type="project" value="UniProtKB-SubCell"/>
</dbReference>
<dbReference type="InterPro" id="IPR008250">
    <property type="entry name" value="ATPase_P-typ_transduc_dom_A_sf"/>
</dbReference>
<evidence type="ECO:0000313" key="18">
    <source>
        <dbReference type="Proteomes" id="UP000297714"/>
    </source>
</evidence>
<comment type="caution">
    <text evidence="17">The sequence shown here is derived from an EMBL/GenBank/DDBJ whole genome shotgun (WGS) entry which is preliminary data.</text>
</comment>
<dbReference type="SFLD" id="SFLDG00002">
    <property type="entry name" value="C1.7:_P-type_atpase_like"/>
    <property type="match status" value="1"/>
</dbReference>
<dbReference type="EC" id="7.2.2.21" evidence="13"/>
<dbReference type="Gene3D" id="3.30.70.100">
    <property type="match status" value="2"/>
</dbReference>
<evidence type="ECO:0000256" key="3">
    <source>
        <dbReference type="ARBA" id="ARBA00022475"/>
    </source>
</evidence>
<evidence type="ECO:0000256" key="5">
    <source>
        <dbReference type="ARBA" id="ARBA00022553"/>
    </source>
</evidence>
<keyword evidence="10" id="KW-1278">Translocase</keyword>
<comment type="subcellular location">
    <subcellularLocation>
        <location evidence="1">Cell membrane</location>
        <topology evidence="1">Multi-pass membrane protein</topology>
    </subcellularLocation>
</comment>
<evidence type="ECO:0000256" key="11">
    <source>
        <dbReference type="ARBA" id="ARBA00022989"/>
    </source>
</evidence>
<reference evidence="17 18" key="1">
    <citation type="submission" date="2019-04" db="EMBL/GenBank/DDBJ databases">
        <authorList>
            <person name="Poehlein A."/>
            <person name="Bengelsdorf F.R."/>
            <person name="Duerre P."/>
            <person name="Daniel R."/>
        </authorList>
    </citation>
    <scope>NUCLEOTIDE SEQUENCE [LARGE SCALE GENOMIC DNA]</scope>
    <source>
        <strain evidence="17 18">BS-1</strain>
    </source>
</reference>
<feature type="transmembrane region" description="Helical" evidence="15">
    <location>
        <begin position="169"/>
        <end position="186"/>
    </location>
</feature>
<keyword evidence="11 15" id="KW-1133">Transmembrane helix</keyword>
<dbReference type="GO" id="GO:0046872">
    <property type="term" value="F:metal ion binding"/>
    <property type="evidence" value="ECO:0007669"/>
    <property type="project" value="UniProtKB-KW"/>
</dbReference>
<evidence type="ECO:0000256" key="15">
    <source>
        <dbReference type="RuleBase" id="RU362081"/>
    </source>
</evidence>
<evidence type="ECO:0000256" key="10">
    <source>
        <dbReference type="ARBA" id="ARBA00022967"/>
    </source>
</evidence>
<dbReference type="GO" id="GO:0005524">
    <property type="term" value="F:ATP binding"/>
    <property type="evidence" value="ECO:0007669"/>
    <property type="project" value="UniProtKB-UniRule"/>
</dbReference>
<dbReference type="CDD" id="cd00371">
    <property type="entry name" value="HMA"/>
    <property type="match status" value="2"/>
</dbReference>
<evidence type="ECO:0000256" key="4">
    <source>
        <dbReference type="ARBA" id="ARBA00022539"/>
    </source>
</evidence>
<keyword evidence="7 15" id="KW-0479">Metal-binding</keyword>
<dbReference type="InterPro" id="IPR023214">
    <property type="entry name" value="HAD_sf"/>
</dbReference>
<dbReference type="GO" id="GO:0008551">
    <property type="term" value="F:P-type cadmium transporter activity"/>
    <property type="evidence" value="ECO:0007669"/>
    <property type="project" value="UniProtKB-EC"/>
</dbReference>
<accession>A0A4Z0YH58</accession>
<keyword evidence="6 15" id="KW-0812">Transmembrane</keyword>
<dbReference type="Gene3D" id="3.40.50.1000">
    <property type="entry name" value="HAD superfamily/HAD-like"/>
    <property type="match status" value="1"/>
</dbReference>
<feature type="transmembrane region" description="Helical" evidence="15">
    <location>
        <begin position="725"/>
        <end position="745"/>
    </location>
</feature>
<proteinExistence type="inferred from homology"/>
<evidence type="ECO:0000256" key="2">
    <source>
        <dbReference type="ARBA" id="ARBA00006024"/>
    </source>
</evidence>
<dbReference type="SUPFAM" id="SSF81665">
    <property type="entry name" value="Calcium ATPase, transmembrane domain M"/>
    <property type="match status" value="1"/>
</dbReference>
<dbReference type="InterPro" id="IPR023298">
    <property type="entry name" value="ATPase_P-typ_TM_dom_sf"/>
</dbReference>
<dbReference type="SFLD" id="SFLDF00027">
    <property type="entry name" value="p-type_atpase"/>
    <property type="match status" value="1"/>
</dbReference>
<dbReference type="NCBIfam" id="TIGR01512">
    <property type="entry name" value="ATPase-IB2_Cd"/>
    <property type="match status" value="1"/>
</dbReference>
<keyword evidence="3 15" id="KW-1003">Cell membrane</keyword>
<dbReference type="Gene3D" id="3.40.1110.10">
    <property type="entry name" value="Calcium-transporting ATPase, cytoplasmic domain N"/>
    <property type="match status" value="1"/>
</dbReference>
<keyword evidence="9 15" id="KW-0067">ATP-binding</keyword>
<dbReference type="Gene3D" id="2.70.150.10">
    <property type="entry name" value="Calcium-transporting ATPase, cytoplasmic transduction domain A"/>
    <property type="match status" value="1"/>
</dbReference>
<comment type="catalytic activity">
    <reaction evidence="14">
        <text>Cd(2+)(in) + ATP + H2O = Cd(2+)(out) + ADP + phosphate + H(+)</text>
        <dbReference type="Rhea" id="RHEA:12132"/>
        <dbReference type="ChEBI" id="CHEBI:15377"/>
        <dbReference type="ChEBI" id="CHEBI:15378"/>
        <dbReference type="ChEBI" id="CHEBI:30616"/>
        <dbReference type="ChEBI" id="CHEBI:43474"/>
        <dbReference type="ChEBI" id="CHEBI:48775"/>
        <dbReference type="ChEBI" id="CHEBI:456216"/>
        <dbReference type="EC" id="7.2.2.21"/>
    </reaction>
</comment>
<dbReference type="FunFam" id="2.70.150.10:FF:000002">
    <property type="entry name" value="Copper-transporting ATPase 1, putative"/>
    <property type="match status" value="1"/>
</dbReference>
<dbReference type="CDD" id="cd07548">
    <property type="entry name" value="P-type_ATPase-Cd_Zn_Co_like"/>
    <property type="match status" value="1"/>
</dbReference>
<evidence type="ECO:0000256" key="9">
    <source>
        <dbReference type="ARBA" id="ARBA00022840"/>
    </source>
</evidence>
<dbReference type="PANTHER" id="PTHR48085:SF5">
    <property type="entry name" value="CADMIUM_ZINC-TRANSPORTING ATPASE HMA4-RELATED"/>
    <property type="match status" value="1"/>
</dbReference>
<dbReference type="SFLD" id="SFLDS00003">
    <property type="entry name" value="Haloacid_Dehalogenase"/>
    <property type="match status" value="1"/>
</dbReference>
<name>A0A4Z0YH58_9FIRM</name>
<feature type="transmembrane region" description="Helical" evidence="15">
    <location>
        <begin position="751"/>
        <end position="769"/>
    </location>
</feature>
<evidence type="ECO:0000256" key="7">
    <source>
        <dbReference type="ARBA" id="ARBA00022723"/>
    </source>
</evidence>
<feature type="transmembrane region" description="Helical" evidence="15">
    <location>
        <begin position="392"/>
        <end position="412"/>
    </location>
</feature>
<feature type="transmembrane region" description="Helical" evidence="15">
    <location>
        <begin position="424"/>
        <end position="445"/>
    </location>
</feature>
<protein>
    <recommendedName>
        <fullName evidence="13">Cd(2+)-exporting ATPase</fullName>
        <ecNumber evidence="13">7.2.2.21</ecNumber>
    </recommendedName>
</protein>
<evidence type="ECO:0000256" key="6">
    <source>
        <dbReference type="ARBA" id="ARBA00022692"/>
    </source>
</evidence>
<dbReference type="Pfam" id="PF00403">
    <property type="entry name" value="HMA"/>
    <property type="match status" value="2"/>
</dbReference>
<dbReference type="NCBIfam" id="TIGR01494">
    <property type="entry name" value="ATPase_P-type"/>
    <property type="match status" value="1"/>
</dbReference>
<dbReference type="InterPro" id="IPR027256">
    <property type="entry name" value="P-typ_ATPase_IB"/>
</dbReference>
<keyword evidence="4" id="KW-0104">Cadmium</keyword>
<feature type="domain" description="HMA" evidence="16">
    <location>
        <begin position="80"/>
        <end position="149"/>
    </location>
</feature>
<sequence>MKKQYELEGLCCGHCAAKIEKEICCLDGVAKANVDFASKLLTIELTNHAAPETVAEQAESIAKRHDSDIELKERDIPEPGKRALYLLGLNCADCAKKIETAIQGMDGVESARLDFATQKLTIEAAEKAKLPLLVRQASQIIREIEPDVEISYTGKTVETGAGKRTLHRISMLIGAVLFAVGMAVPLPHTAEFSVFLLSFVLIGGEVVLKALRNIARGQVFDENFLMAVAAVGAFAIGEYAEAVAVMLFYQVGEFFQDMAVDRSRKSISALMDIRPDYANLKTGGEVRRVSPEEVAIGDRILVRPGEKVPLDGKVVEGVSSVDTAALTGESFPRDVEPGSEILSGSVNKSGLLTVEVTKEFGESTVTKILDLVQNASSQKAPAENFITKFARYYTPAVVFAAVALAVLPPLFLPGAPLSQWINRALTFLVVSCPCALVISIPLSFFGGIGGASKNGVLIKGSNYLEALNHVDTVVFDKTGTLTKGNFKVTQIQPEEGWSEGDILYYAAHAELHSSHPIAVSIREAYQKEPDALQLADYEELPGKGIRVKVNGKTVLAGNSRLMDAENIRHPASGAAGTAVYLAVDGAFAGLIMINDEVKPDSARAIRELKAAGVRRTVMLTGDSKKSGEEAARGLGLDEVYTELLPQQKVKQMEKLCSQAAKGGKLVFVGDGINDAPVLARADVGVAMGGLGSDAAIEAADVVLMTDEPSKLVTAIRIAKKTRRIVWQNIVFALGVKLLILILAAFGIATMWAAVFGDVGVAILAVLNAIRASRIKNEE</sequence>
<dbReference type="EMBL" id="SRMQ01000003">
    <property type="protein sequence ID" value="TGJ76986.1"/>
    <property type="molecule type" value="Genomic_DNA"/>
</dbReference>
<feature type="transmembrane region" description="Helical" evidence="15">
    <location>
        <begin position="192"/>
        <end position="211"/>
    </location>
</feature>
<evidence type="ECO:0000259" key="16">
    <source>
        <dbReference type="PROSITE" id="PS50846"/>
    </source>
</evidence>
<dbReference type="RefSeq" id="WP_135658523.1">
    <property type="nucleotide sequence ID" value="NZ_SRMQ01000003.1"/>
</dbReference>
<dbReference type="PRINTS" id="PR00119">
    <property type="entry name" value="CATATPASE"/>
</dbReference>
<dbReference type="SUPFAM" id="SSF81653">
    <property type="entry name" value="Calcium ATPase, transduction domain A"/>
    <property type="match status" value="1"/>
</dbReference>
<evidence type="ECO:0000256" key="8">
    <source>
        <dbReference type="ARBA" id="ARBA00022741"/>
    </source>
</evidence>
<organism evidence="17 18">
    <name type="scientific">Caproiciproducens galactitolivorans</name>
    <dbReference type="NCBI Taxonomy" id="642589"/>
    <lineage>
        <taxon>Bacteria</taxon>
        <taxon>Bacillati</taxon>
        <taxon>Bacillota</taxon>
        <taxon>Clostridia</taxon>
        <taxon>Eubacteriales</taxon>
        <taxon>Acutalibacteraceae</taxon>
        <taxon>Caproiciproducens</taxon>
    </lineage>
</organism>
<keyword evidence="8 15" id="KW-0547">Nucleotide-binding</keyword>
<keyword evidence="5" id="KW-0597">Phosphoprotein</keyword>
<feature type="domain" description="HMA" evidence="16">
    <location>
        <begin position="1"/>
        <end position="66"/>
    </location>
</feature>
<dbReference type="Pfam" id="PF00702">
    <property type="entry name" value="Hydrolase"/>
    <property type="match status" value="1"/>
</dbReference>
<dbReference type="InterPro" id="IPR017969">
    <property type="entry name" value="Heavy-metal-associated_CS"/>
</dbReference>
<dbReference type="PROSITE" id="PS50846">
    <property type="entry name" value="HMA_2"/>
    <property type="match status" value="2"/>
</dbReference>
<dbReference type="InterPro" id="IPR023299">
    <property type="entry name" value="ATPase_P-typ_cyto_dom_N"/>
</dbReference>
<dbReference type="PROSITE" id="PS00154">
    <property type="entry name" value="ATPASE_E1_E2"/>
    <property type="match status" value="1"/>
</dbReference>
<dbReference type="PROSITE" id="PS01047">
    <property type="entry name" value="HMA_1"/>
    <property type="match status" value="1"/>
</dbReference>
<dbReference type="PRINTS" id="PR00941">
    <property type="entry name" value="CDATPASE"/>
</dbReference>
<dbReference type="SUPFAM" id="SSF56784">
    <property type="entry name" value="HAD-like"/>
    <property type="match status" value="1"/>
</dbReference>
<dbReference type="OrthoDB" id="9760364at2"/>
<dbReference type="InterPro" id="IPR044492">
    <property type="entry name" value="P_typ_ATPase_HD_dom"/>
</dbReference>
<evidence type="ECO:0000256" key="13">
    <source>
        <dbReference type="ARBA" id="ARBA00039103"/>
    </source>
</evidence>